<keyword evidence="1" id="KW-0732">Signal</keyword>
<sequence length="1311" mass="150955">MLHRFKFILKLLLGHYSSLFNAKPNSEEQTDSLGKSPTQNVCFDFEISNILIKILPICHAPSSYKNKKCSSIIDNFPEALVGIYKLRGSIKIDKSTTCNDIEERKYLKFNLIANKLEAKVYKSNITHSLLKINTIEWKKLENYCIENISDSLLNIDNVKFESSKDNYLLFYYIIHSLITKSQCDQMYTDDCFINSELLQSNLDFIVLFWEIKDIRICCILQKQSSNFDITVKNISANTIKLNDNNQFCSKIITLKSNKLGDIIHPILHIIVQIPSENVTQMSLLFIKTAEIAINIDPLFFEWLVYAPDYRENPIDSLACLDNRVENDLSYNLSVEDQLENKVKIVGALLKNITDVLRVFSHTSECNIKADDIIFNTNKEDVNSKNNIEKNVTSTPEVFINKNNMSNQYSMTISVISNDINVIFFKNNRVNQFESLMKICLYRPTMLFLSTENSKSYEIVIYQAIMYTTSYEKFVKPDELPKIKDSDVFFETNNSVDTKEDMNFITIELCRSNKKNYPEININIKRNMCILLHKVTINTLLKVMNMLDQINITGNTIIKNNLANDQIKNSDLSAKSSKNNVLESSECNEDDVCCQNVIKHCTTCMKSQKLSLKLFTETEDSLMLNIENIYLQFNCVQKLQFQQFKQTYGEIIINDAAISLNNFNFNDLVLHPIQIVIKIRLPSPKSGPLQEEIFANLNVDYLTLDLSQNRCKSILFIWKTYKYLFEKKNTITLVNDGQNFIPKLQIFMSVVKTKIHFLQDVENISFVRYHCVSEDLGKHKLLIINLDEILIDFNFHKEGIITAVKSKVDFTLLSYEHLTEISIVKFLINHTSTHATNNKRRNNQCSIKMNDIQCQMGPYIVTLLNAAMDLWSSPSTDNMPYIICNDTCYTIVFRQADTDENIVLSGLEYYNYSWLVSTEKPYLQFGIKNEDHMSYWSEKLTVKSLNKKYLTIKDSNEEDTILIISMQQTSPVSIKIVISSTLKIMNKTEYLLDALIITEKRNSYDLKNLKHILTVRPYEVTPSLMLEPCRTLAVALRFSDLNSHWSDIVKVNDLSITRENTKSVIVKISKKVNFKTTSNDVLCHFIFEEIDNFPQLLILLLPPFVICSYLPNDTKLNVSIVKLNSKTSINSIEVKSAIEQKYIQKINLPVITSDNDDDVDIILSISEDEYMSSIVSVEGHIQFENKTHKNMIHGIEDHLNNPYALEKTNSKWPFVGNRFNRVQWKSGTAQHKIRTIQTIQNYGVFGGLGILTRLITIQPWALVVNTTGQSISLHSLTSVRCTLENMSVAVPTFADDDVLKYLLSILFVARYK</sequence>
<evidence type="ECO:0000256" key="1">
    <source>
        <dbReference type="SAM" id="SignalP"/>
    </source>
</evidence>
<protein>
    <submittedName>
        <fullName evidence="2">Vacuolar protein sorting-associated protein 13B</fullName>
    </submittedName>
</protein>
<proteinExistence type="predicted"/>
<organism evidence="2">
    <name type="scientific">Sipha flava</name>
    <name type="common">yellow sugarcane aphid</name>
    <dbReference type="NCBI Taxonomy" id="143950"/>
    <lineage>
        <taxon>Eukaryota</taxon>
        <taxon>Metazoa</taxon>
        <taxon>Ecdysozoa</taxon>
        <taxon>Arthropoda</taxon>
        <taxon>Hexapoda</taxon>
        <taxon>Insecta</taxon>
        <taxon>Pterygota</taxon>
        <taxon>Neoptera</taxon>
        <taxon>Paraneoptera</taxon>
        <taxon>Hemiptera</taxon>
        <taxon>Sternorrhyncha</taxon>
        <taxon>Aphidomorpha</taxon>
        <taxon>Aphidoidea</taxon>
        <taxon>Aphididae</taxon>
        <taxon>Sipha</taxon>
    </lineage>
</organism>
<feature type="signal peptide" evidence="1">
    <location>
        <begin position="1"/>
        <end position="22"/>
    </location>
</feature>
<feature type="chain" id="PRO_5015571241" evidence="1">
    <location>
        <begin position="23"/>
        <end position="1311"/>
    </location>
</feature>
<gene>
    <name evidence="2" type="primary">VPS13B_0</name>
    <name evidence="2" type="ORF">g.154488</name>
</gene>
<dbReference type="PANTHER" id="PTHR12517:SF0">
    <property type="entry name" value="INTERMEMBRANE LIPID TRANSFER PROTEIN VPS13B"/>
    <property type="match status" value="1"/>
</dbReference>
<dbReference type="OrthoDB" id="445152at2759"/>
<dbReference type="InterPro" id="IPR039782">
    <property type="entry name" value="VPS13B"/>
</dbReference>
<accession>A0A2S2QYQ5</accession>
<dbReference type="EMBL" id="GGMS01013621">
    <property type="protein sequence ID" value="MBY82824.1"/>
    <property type="molecule type" value="Transcribed_RNA"/>
</dbReference>
<reference evidence="2" key="1">
    <citation type="submission" date="2018-04" db="EMBL/GenBank/DDBJ databases">
        <title>Transcriptome assembly of Sipha flava.</title>
        <authorList>
            <person name="Scully E.D."/>
            <person name="Geib S.M."/>
            <person name="Palmer N.A."/>
            <person name="Koch K."/>
            <person name="Bradshaw J."/>
            <person name="Heng-Moss T."/>
            <person name="Sarath G."/>
        </authorList>
    </citation>
    <scope>NUCLEOTIDE SEQUENCE</scope>
</reference>
<dbReference type="PANTHER" id="PTHR12517">
    <property type="entry name" value="VACUOLAR PROTEIN SORTING-ASSOCIATED PROTEIN 13B"/>
    <property type="match status" value="1"/>
</dbReference>
<name>A0A2S2QYQ5_9HEMI</name>
<evidence type="ECO:0000313" key="2">
    <source>
        <dbReference type="EMBL" id="MBY82824.1"/>
    </source>
</evidence>